<gene>
    <name evidence="2" type="ORF">G4V63_27185</name>
</gene>
<evidence type="ECO:0000313" key="2">
    <source>
        <dbReference type="EMBL" id="NGX98755.1"/>
    </source>
</evidence>
<evidence type="ECO:0000259" key="1">
    <source>
        <dbReference type="Pfam" id="PF13304"/>
    </source>
</evidence>
<accession>A0A7C9VPQ9</accession>
<dbReference type="InterPro" id="IPR051396">
    <property type="entry name" value="Bact_Antivir_Def_Nuclease"/>
</dbReference>
<protein>
    <submittedName>
        <fullName evidence="2">AAA family ATPase</fullName>
    </submittedName>
</protein>
<dbReference type="AlphaFoldDB" id="A0A7C9VPQ9"/>
<proteinExistence type="predicted"/>
<dbReference type="InterPro" id="IPR003959">
    <property type="entry name" value="ATPase_AAA_core"/>
</dbReference>
<dbReference type="Gene3D" id="3.40.50.300">
    <property type="entry name" value="P-loop containing nucleotide triphosphate hydrolases"/>
    <property type="match status" value="2"/>
</dbReference>
<dbReference type="EMBL" id="JAAMRR010001385">
    <property type="protein sequence ID" value="NGX98755.1"/>
    <property type="molecule type" value="Genomic_DNA"/>
</dbReference>
<dbReference type="SUPFAM" id="SSF52540">
    <property type="entry name" value="P-loop containing nucleoside triphosphate hydrolases"/>
    <property type="match status" value="1"/>
</dbReference>
<dbReference type="InterPro" id="IPR027417">
    <property type="entry name" value="P-loop_NTPase"/>
</dbReference>
<dbReference type="Proteomes" id="UP000480266">
    <property type="component" value="Unassembled WGS sequence"/>
</dbReference>
<dbReference type="GO" id="GO:0005524">
    <property type="term" value="F:ATP binding"/>
    <property type="evidence" value="ECO:0007669"/>
    <property type="project" value="InterPro"/>
</dbReference>
<dbReference type="GO" id="GO:0016887">
    <property type="term" value="F:ATP hydrolysis activity"/>
    <property type="evidence" value="ECO:0007669"/>
    <property type="project" value="InterPro"/>
</dbReference>
<name>A0A7C9VPQ9_9BRAD</name>
<organism evidence="2 3">
    <name type="scientific">Candidatus Afipia apatlaquensis</name>
    <dbReference type="NCBI Taxonomy" id="2712852"/>
    <lineage>
        <taxon>Bacteria</taxon>
        <taxon>Pseudomonadati</taxon>
        <taxon>Pseudomonadota</taxon>
        <taxon>Alphaproteobacteria</taxon>
        <taxon>Hyphomicrobiales</taxon>
        <taxon>Nitrobacteraceae</taxon>
        <taxon>Afipia</taxon>
    </lineage>
</organism>
<feature type="domain" description="ATPase AAA-type core" evidence="1">
    <location>
        <begin position="23"/>
        <end position="314"/>
    </location>
</feature>
<reference evidence="2" key="1">
    <citation type="submission" date="2020-02" db="EMBL/GenBank/DDBJ databases">
        <title>Draft genome sequence of Candidatus Afipia apatlaquensis IBT-C3, a potential strain for decolorization of textile dyes.</title>
        <authorList>
            <person name="Sanchez-Reyes A."/>
            <person name="Breton-Deval L."/>
            <person name="Mangelson H."/>
            <person name="Sanchez-Flores A."/>
        </authorList>
    </citation>
    <scope>NUCLEOTIDE SEQUENCE [LARGE SCALE GENOMIC DNA]</scope>
    <source>
        <strain evidence="2">IBT-C3</strain>
    </source>
</reference>
<dbReference type="Pfam" id="PF13304">
    <property type="entry name" value="AAA_21"/>
    <property type="match status" value="1"/>
</dbReference>
<dbReference type="PIRSF" id="PIRSF034888">
    <property type="entry name" value="P-loop_UCP034888"/>
    <property type="match status" value="1"/>
</dbReference>
<comment type="caution">
    <text evidence="2">The sequence shown here is derived from an EMBL/GenBank/DDBJ whole genome shotgun (WGS) entry which is preliminary data.</text>
</comment>
<keyword evidence="3" id="KW-1185">Reference proteome</keyword>
<dbReference type="InterPro" id="IPR014592">
    <property type="entry name" value="P-loop_UCP034888"/>
</dbReference>
<dbReference type="PANTHER" id="PTHR43581:SF2">
    <property type="entry name" value="EXCINUCLEASE ATPASE SUBUNIT"/>
    <property type="match status" value="1"/>
</dbReference>
<feature type="non-terminal residue" evidence="2">
    <location>
        <position position="343"/>
    </location>
</feature>
<evidence type="ECO:0000313" key="3">
    <source>
        <dbReference type="Proteomes" id="UP000480266"/>
    </source>
</evidence>
<dbReference type="PANTHER" id="PTHR43581">
    <property type="entry name" value="ATP/GTP PHOSPHATASE"/>
    <property type="match status" value="1"/>
</dbReference>
<sequence>MITSLRLENFKGFREIDLRLAPITLLTGVNGMGKSSVIQAFLLLRQSFASGDLSAGRLLIGGELVDLGTGVDLLFEDANSDSIAIGFTVKRPSSFLSGRSWLKRFTYDRTAETLLAVDSENKSDNLTGELVGQPPFAGRFAYVHAERVGPRKTLPLSDARVLAFDLGTKGEYVLHILLEHGSEALPDNDPRVSSGGPKLIDQVGAWLQEVSPGSHLAIDPVRSADLAIGGFSFDREGDIPSRVFRATNVGFGLSYVLPVIVALLSTKPGGLVLIENPEAHLHPKGQTRMGQLAARAAAAGVQVIAETHSDHFMNGVRIEVRGGAIKPTDAAFHYFHREKSEIV</sequence>